<sequence length="105" mass="11775">MANTSGHSKKVTMNAILFFSYCLGNIVAPQFWIASEAPHYSTGFNSCIAGAVIAVSMLIIYEVIVRWDNRKKAKAYGGEIIDGIEDAEDQLDITDREKKTFKYIY</sequence>
<comment type="caution">
    <text evidence="2">The sequence shown here is derived from an EMBL/GenBank/DDBJ whole genome shotgun (WGS) entry which is preliminary data.</text>
</comment>
<reference evidence="2 3" key="1">
    <citation type="submission" date="2023-06" db="EMBL/GenBank/DDBJ databases">
        <title>Black Yeasts Isolated from many extreme environments.</title>
        <authorList>
            <person name="Coleine C."/>
            <person name="Stajich J.E."/>
            <person name="Selbmann L."/>
        </authorList>
    </citation>
    <scope>NUCLEOTIDE SEQUENCE [LARGE SCALE GENOMIC DNA]</scope>
    <source>
        <strain evidence="2 3">CCFEE 5887</strain>
    </source>
</reference>
<feature type="transmembrane region" description="Helical" evidence="1">
    <location>
        <begin position="12"/>
        <end position="31"/>
    </location>
</feature>
<keyword evidence="3" id="KW-1185">Reference proteome</keyword>
<feature type="transmembrane region" description="Helical" evidence="1">
    <location>
        <begin position="43"/>
        <end position="64"/>
    </location>
</feature>
<gene>
    <name evidence="2" type="ORF">LTR25_009371</name>
</gene>
<proteinExistence type="predicted"/>
<organism evidence="2 3">
    <name type="scientific">Vermiconidia calcicola</name>
    <dbReference type="NCBI Taxonomy" id="1690605"/>
    <lineage>
        <taxon>Eukaryota</taxon>
        <taxon>Fungi</taxon>
        <taxon>Dikarya</taxon>
        <taxon>Ascomycota</taxon>
        <taxon>Pezizomycotina</taxon>
        <taxon>Dothideomycetes</taxon>
        <taxon>Dothideomycetidae</taxon>
        <taxon>Mycosphaerellales</taxon>
        <taxon>Extremaceae</taxon>
        <taxon>Vermiconidia</taxon>
    </lineage>
</organism>
<keyword evidence="1" id="KW-1133">Transmembrane helix</keyword>
<dbReference type="AlphaFoldDB" id="A0AAV9PV46"/>
<name>A0AAV9PV46_9PEZI</name>
<evidence type="ECO:0000313" key="2">
    <source>
        <dbReference type="EMBL" id="KAK5530125.1"/>
    </source>
</evidence>
<dbReference type="Proteomes" id="UP001345827">
    <property type="component" value="Unassembled WGS sequence"/>
</dbReference>
<keyword evidence="1" id="KW-0472">Membrane</keyword>
<accession>A0AAV9PV46</accession>
<evidence type="ECO:0000256" key="1">
    <source>
        <dbReference type="SAM" id="Phobius"/>
    </source>
</evidence>
<protein>
    <submittedName>
        <fullName evidence="2">Uncharacterized protein</fullName>
    </submittedName>
</protein>
<dbReference type="EMBL" id="JAXLQG010000020">
    <property type="protein sequence ID" value="KAK5530125.1"/>
    <property type="molecule type" value="Genomic_DNA"/>
</dbReference>
<evidence type="ECO:0000313" key="3">
    <source>
        <dbReference type="Proteomes" id="UP001345827"/>
    </source>
</evidence>
<keyword evidence="1" id="KW-0812">Transmembrane</keyword>